<feature type="region of interest" description="Disordered" evidence="1">
    <location>
        <begin position="1"/>
        <end position="43"/>
    </location>
</feature>
<feature type="compositionally biased region" description="Acidic residues" evidence="1">
    <location>
        <begin position="10"/>
        <end position="37"/>
    </location>
</feature>
<name>A0A183B8W0_9TREM</name>
<evidence type="ECO:0000313" key="3">
    <source>
        <dbReference type="Proteomes" id="UP000272942"/>
    </source>
</evidence>
<gene>
    <name evidence="2" type="ORF">ECPE_LOCUS15646</name>
</gene>
<evidence type="ECO:0000313" key="4">
    <source>
        <dbReference type="WBParaSite" id="ECPE_0001568501-mRNA-1"/>
    </source>
</evidence>
<protein>
    <submittedName>
        <fullName evidence="2 4">Uncharacterized protein</fullName>
    </submittedName>
</protein>
<organism evidence="4">
    <name type="scientific">Echinostoma caproni</name>
    <dbReference type="NCBI Taxonomy" id="27848"/>
    <lineage>
        <taxon>Eukaryota</taxon>
        <taxon>Metazoa</taxon>
        <taxon>Spiralia</taxon>
        <taxon>Lophotrochozoa</taxon>
        <taxon>Platyhelminthes</taxon>
        <taxon>Trematoda</taxon>
        <taxon>Digenea</taxon>
        <taxon>Plagiorchiida</taxon>
        <taxon>Echinostomata</taxon>
        <taxon>Echinostomatoidea</taxon>
        <taxon>Echinostomatidae</taxon>
        <taxon>Echinostoma</taxon>
    </lineage>
</organism>
<proteinExistence type="predicted"/>
<evidence type="ECO:0000313" key="2">
    <source>
        <dbReference type="EMBL" id="VDP92918.1"/>
    </source>
</evidence>
<reference evidence="2 3" key="2">
    <citation type="submission" date="2018-11" db="EMBL/GenBank/DDBJ databases">
        <authorList>
            <consortium name="Pathogen Informatics"/>
        </authorList>
    </citation>
    <scope>NUCLEOTIDE SEQUENCE [LARGE SCALE GENOMIC DNA]</scope>
    <source>
        <strain evidence="2 3">Egypt</strain>
    </source>
</reference>
<dbReference type="EMBL" id="UZAN01061297">
    <property type="protein sequence ID" value="VDP92918.1"/>
    <property type="molecule type" value="Genomic_DNA"/>
</dbReference>
<dbReference type="Proteomes" id="UP000272942">
    <property type="component" value="Unassembled WGS sequence"/>
</dbReference>
<dbReference type="WBParaSite" id="ECPE_0001568501-mRNA-1">
    <property type="protein sequence ID" value="ECPE_0001568501-mRNA-1"/>
    <property type="gene ID" value="ECPE_0001568501"/>
</dbReference>
<sequence>MKTIAVPYDENNDDDDSDDDDDDDSDDSDDDDDDDNCDEKTGQCAMDYLRPNVLSSVAPGYSLRVYPAMYSRVLTNAIRWSES</sequence>
<evidence type="ECO:0000256" key="1">
    <source>
        <dbReference type="SAM" id="MobiDB-lite"/>
    </source>
</evidence>
<accession>A0A183B8W0</accession>
<reference evidence="4" key="1">
    <citation type="submission" date="2016-06" db="UniProtKB">
        <authorList>
            <consortium name="WormBaseParasite"/>
        </authorList>
    </citation>
    <scope>IDENTIFICATION</scope>
</reference>
<dbReference type="AlphaFoldDB" id="A0A183B8W0"/>
<keyword evidence="3" id="KW-1185">Reference proteome</keyword>